<accession>A0ABX2V659</accession>
<dbReference type="Proteomes" id="UP000078447">
    <property type="component" value="Unassembled WGS sequence"/>
</dbReference>
<name>A0ABX2V659_9BACL</name>
<dbReference type="PANTHER" id="PTHR33990">
    <property type="entry name" value="PROTEIN YJDN-RELATED"/>
    <property type="match status" value="1"/>
</dbReference>
<dbReference type="Gene3D" id="3.10.180.10">
    <property type="entry name" value="2,3-Dihydroxybiphenyl 1,2-Dioxygenase, domain 1"/>
    <property type="match status" value="1"/>
</dbReference>
<dbReference type="Pfam" id="PF00903">
    <property type="entry name" value="Glyoxalase"/>
    <property type="match status" value="1"/>
</dbReference>
<dbReference type="EMBL" id="LVVL01000016">
    <property type="protein sequence ID" value="OAN10768.1"/>
    <property type="molecule type" value="Genomic_DNA"/>
</dbReference>
<dbReference type="InterPro" id="IPR004360">
    <property type="entry name" value="Glyas_Fos-R_dOase_dom"/>
</dbReference>
<proteinExistence type="predicted"/>
<feature type="domain" description="Glyoxalase/fosfomycin resistance/dioxygenase" evidence="1">
    <location>
        <begin position="14"/>
        <end position="122"/>
    </location>
</feature>
<organism evidence="2 3">
    <name type="scientific">Exiguobacterium undae</name>
    <dbReference type="NCBI Taxonomy" id="169177"/>
    <lineage>
        <taxon>Bacteria</taxon>
        <taxon>Bacillati</taxon>
        <taxon>Bacillota</taxon>
        <taxon>Bacilli</taxon>
        <taxon>Bacillales</taxon>
        <taxon>Bacillales Family XII. Incertae Sedis</taxon>
        <taxon>Exiguobacterium</taxon>
    </lineage>
</organism>
<gene>
    <name evidence="2" type="ORF">A3783_13145</name>
</gene>
<dbReference type="InterPro" id="IPR029068">
    <property type="entry name" value="Glyas_Bleomycin-R_OHBP_Dase"/>
</dbReference>
<keyword evidence="3" id="KW-1185">Reference proteome</keyword>
<evidence type="ECO:0000259" key="1">
    <source>
        <dbReference type="Pfam" id="PF00903"/>
    </source>
</evidence>
<dbReference type="SUPFAM" id="SSF54593">
    <property type="entry name" value="Glyoxalase/Bleomycin resistance protein/Dihydroxybiphenyl dioxygenase"/>
    <property type="match status" value="1"/>
</dbReference>
<comment type="caution">
    <text evidence="2">The sequence shown here is derived from an EMBL/GenBank/DDBJ whole genome shotgun (WGS) entry which is preliminary data.</text>
</comment>
<sequence length="134" mass="14399">MRYPATPCITLNGTAAEAIAYYDRTLGLKPRRILSETNALGQQEIFHAHLANGAFELMLWDVSSALPAASHILLLLSFETTEEISAAYAALAEDGQIMEALGVPSFGGLYAQVTDPFGVTFVLEYSENGRESAG</sequence>
<evidence type="ECO:0000313" key="2">
    <source>
        <dbReference type="EMBL" id="OAN10768.1"/>
    </source>
</evidence>
<evidence type="ECO:0000313" key="3">
    <source>
        <dbReference type="Proteomes" id="UP000078447"/>
    </source>
</evidence>
<protein>
    <recommendedName>
        <fullName evidence="1">Glyoxalase/fosfomycin resistance/dioxygenase domain-containing protein</fullName>
    </recommendedName>
</protein>
<reference evidence="2 3" key="1">
    <citation type="submission" date="2016-03" db="EMBL/GenBank/DDBJ databases">
        <authorList>
            <person name="Cho S.-Y."/>
            <person name="Lim S."/>
            <person name="Kim H."/>
            <person name="Soh E.H."/>
            <person name="Moon J.S."/>
        </authorList>
    </citation>
    <scope>NUCLEOTIDE SEQUENCE [LARGE SCALE GENOMIC DNA]</scope>
    <source>
        <strain evidence="2 3">KCTC 3810</strain>
    </source>
</reference>
<dbReference type="RefSeq" id="WP_051524055.1">
    <property type="nucleotide sequence ID" value="NZ_LVVL01000016.1"/>
</dbReference>